<evidence type="ECO:0000256" key="1">
    <source>
        <dbReference type="ARBA" id="ARBA00049958"/>
    </source>
</evidence>
<dbReference type="InterPro" id="IPR034904">
    <property type="entry name" value="FSCA_dom_sf"/>
</dbReference>
<dbReference type="AlphaFoldDB" id="A0A917QXG2"/>
<dbReference type="GO" id="GO:0005506">
    <property type="term" value="F:iron ion binding"/>
    <property type="evidence" value="ECO:0007669"/>
    <property type="project" value="InterPro"/>
</dbReference>
<comment type="caution">
    <text evidence="4">The sequence shown here is derived from an EMBL/GenBank/DDBJ whole genome shotgun (WGS) entry which is preliminary data.</text>
</comment>
<name>A0A917QXG2_9ACTN</name>
<dbReference type="GO" id="GO:0051536">
    <property type="term" value="F:iron-sulfur cluster binding"/>
    <property type="evidence" value="ECO:0007669"/>
    <property type="project" value="InterPro"/>
</dbReference>
<evidence type="ECO:0000259" key="3">
    <source>
        <dbReference type="Pfam" id="PF01106"/>
    </source>
</evidence>
<dbReference type="RefSeq" id="WP_189162526.1">
    <property type="nucleotide sequence ID" value="NZ_BMNT01000008.1"/>
</dbReference>
<feature type="domain" description="NIF system FeS cluster assembly NifU C-terminal" evidence="3">
    <location>
        <begin position="102"/>
        <end position="167"/>
    </location>
</feature>
<reference evidence="4" key="2">
    <citation type="submission" date="2020-09" db="EMBL/GenBank/DDBJ databases">
        <authorList>
            <person name="Sun Q."/>
            <person name="Ohkuma M."/>
        </authorList>
    </citation>
    <scope>NUCLEOTIDE SEQUENCE</scope>
    <source>
        <strain evidence="4">JCM 13064</strain>
    </source>
</reference>
<feature type="region of interest" description="Disordered" evidence="2">
    <location>
        <begin position="169"/>
        <end position="198"/>
    </location>
</feature>
<dbReference type="Pfam" id="PF01106">
    <property type="entry name" value="NifU"/>
    <property type="match status" value="1"/>
</dbReference>
<evidence type="ECO:0000256" key="2">
    <source>
        <dbReference type="SAM" id="MobiDB-lite"/>
    </source>
</evidence>
<dbReference type="EMBL" id="BMNT01000008">
    <property type="protein sequence ID" value="GGK75940.1"/>
    <property type="molecule type" value="Genomic_DNA"/>
</dbReference>
<gene>
    <name evidence="4" type="ORF">GCM10007964_18430</name>
</gene>
<dbReference type="Gene3D" id="3.30.300.130">
    <property type="entry name" value="Fe-S cluster assembly (FSCA)"/>
    <property type="match status" value="1"/>
</dbReference>
<dbReference type="Proteomes" id="UP000645217">
    <property type="component" value="Unassembled WGS sequence"/>
</dbReference>
<reference evidence="4" key="1">
    <citation type="journal article" date="2014" name="Int. J. Syst. Evol. Microbiol.">
        <title>Complete genome sequence of Corynebacterium casei LMG S-19264T (=DSM 44701T), isolated from a smear-ripened cheese.</title>
        <authorList>
            <consortium name="US DOE Joint Genome Institute (JGI-PGF)"/>
            <person name="Walter F."/>
            <person name="Albersmeier A."/>
            <person name="Kalinowski J."/>
            <person name="Ruckert C."/>
        </authorList>
    </citation>
    <scope>NUCLEOTIDE SEQUENCE</scope>
    <source>
        <strain evidence="4">JCM 13064</strain>
    </source>
</reference>
<dbReference type="SUPFAM" id="SSF117916">
    <property type="entry name" value="Fe-S cluster assembly (FSCA) domain-like"/>
    <property type="match status" value="1"/>
</dbReference>
<evidence type="ECO:0000313" key="4">
    <source>
        <dbReference type="EMBL" id="GGK75940.1"/>
    </source>
</evidence>
<accession>A0A917QXG2</accession>
<organism evidence="4 5">
    <name type="scientific">Sphaerisporangium melleum</name>
    <dbReference type="NCBI Taxonomy" id="321316"/>
    <lineage>
        <taxon>Bacteria</taxon>
        <taxon>Bacillati</taxon>
        <taxon>Actinomycetota</taxon>
        <taxon>Actinomycetes</taxon>
        <taxon>Streptosporangiales</taxon>
        <taxon>Streptosporangiaceae</taxon>
        <taxon>Sphaerisporangium</taxon>
    </lineage>
</organism>
<dbReference type="GO" id="GO:0016226">
    <property type="term" value="P:iron-sulfur cluster assembly"/>
    <property type="evidence" value="ECO:0007669"/>
    <property type="project" value="InterPro"/>
</dbReference>
<evidence type="ECO:0000313" key="5">
    <source>
        <dbReference type="Proteomes" id="UP000645217"/>
    </source>
</evidence>
<dbReference type="InterPro" id="IPR001075">
    <property type="entry name" value="NIF_FeS_clus_asmbl_NifU_C"/>
</dbReference>
<feature type="compositionally biased region" description="Basic and acidic residues" evidence="2">
    <location>
        <begin position="185"/>
        <end position="198"/>
    </location>
</feature>
<protein>
    <recommendedName>
        <fullName evidence="3">NIF system FeS cluster assembly NifU C-terminal domain-containing protein</fullName>
    </recommendedName>
</protein>
<proteinExistence type="predicted"/>
<sequence>MPGERGGGAPRRRQALDVRAAGERVEALIDELGALADPAARARAEELVRSLVGLYGAGLERIMDIVVGAEAAEVLRGLTGDELVSGLLVLHDLHPLGTEERVRAALSELHPALGPREGGVELLGVDPGGVVRLRLSGGSHGCASSRATVAGAVERAVLRAAPEVTRLEVEAPAEPEPPLLQIQRRPPDSRPLPEEAAR</sequence>
<keyword evidence="5" id="KW-1185">Reference proteome</keyword>
<comment type="function">
    <text evidence="1">May be involved in the formation or repair of [Fe-S] clusters present in iron-sulfur proteins.</text>
</comment>